<feature type="transmembrane region" description="Helical" evidence="5">
    <location>
        <begin position="209"/>
        <end position="231"/>
    </location>
</feature>
<feature type="domain" description="Late embryogenesis abundant protein LEA-2 subgroup" evidence="6">
    <location>
        <begin position="122"/>
        <end position="217"/>
    </location>
</feature>
<protein>
    <recommendedName>
        <fullName evidence="6">Late embryogenesis abundant protein LEA-2 subgroup domain-containing protein</fullName>
    </recommendedName>
</protein>
<keyword evidence="2 5" id="KW-0812">Transmembrane</keyword>
<evidence type="ECO:0000313" key="7">
    <source>
        <dbReference type="EMBL" id="KAL0425054.1"/>
    </source>
</evidence>
<keyword evidence="4 5" id="KW-0472">Membrane</keyword>
<evidence type="ECO:0000256" key="5">
    <source>
        <dbReference type="SAM" id="Phobius"/>
    </source>
</evidence>
<dbReference type="GO" id="GO:0016020">
    <property type="term" value="C:membrane"/>
    <property type="evidence" value="ECO:0007669"/>
    <property type="project" value="UniProtKB-SubCell"/>
</dbReference>
<dbReference type="EMBL" id="JACGWJ010000004">
    <property type="protein sequence ID" value="KAL0425054.1"/>
    <property type="molecule type" value="Genomic_DNA"/>
</dbReference>
<dbReference type="SUPFAM" id="SSF117070">
    <property type="entry name" value="LEA14-like"/>
    <property type="match status" value="1"/>
</dbReference>
<dbReference type="InterPro" id="IPR044839">
    <property type="entry name" value="NDR1-like"/>
</dbReference>
<feature type="transmembrane region" description="Helical" evidence="5">
    <location>
        <begin position="68"/>
        <end position="89"/>
    </location>
</feature>
<evidence type="ECO:0000256" key="4">
    <source>
        <dbReference type="ARBA" id="ARBA00023136"/>
    </source>
</evidence>
<evidence type="ECO:0000256" key="3">
    <source>
        <dbReference type="ARBA" id="ARBA00022989"/>
    </source>
</evidence>
<accession>A0AAW2V7S3</accession>
<sequence>MISLLITQTIAYVHIRHYDGGEAPSYGVVWPAPPLRPPILLLQPPPYVIVLPPYLPPYRRRLRREPCWGRLICCAAVLLILVAAGYLLWPSDPELSVVRLNLDRLHFHTLPEISLDLTLDTTIKVRNKDFYSLDYDSLIVGIGYRGRRLGLMTSDGGHIRARGSSYLNSTLQLDAVEMLSDAILLLEDLARGSITFHTVSETSGKLRLFFFHVPLKVILFTIKLSVVIIPLE</sequence>
<dbReference type="InterPro" id="IPR004864">
    <property type="entry name" value="LEA_2"/>
</dbReference>
<name>A0AAW2V7S3_SESRA</name>
<keyword evidence="3 5" id="KW-1133">Transmembrane helix</keyword>
<proteinExistence type="predicted"/>
<comment type="subcellular location">
    <subcellularLocation>
        <location evidence="1">Membrane</location>
        <topology evidence="1">Single-pass membrane protein</topology>
    </subcellularLocation>
</comment>
<reference evidence="7" key="1">
    <citation type="submission" date="2020-06" db="EMBL/GenBank/DDBJ databases">
        <authorList>
            <person name="Li T."/>
            <person name="Hu X."/>
            <person name="Zhang T."/>
            <person name="Song X."/>
            <person name="Zhang H."/>
            <person name="Dai N."/>
            <person name="Sheng W."/>
            <person name="Hou X."/>
            <person name="Wei L."/>
        </authorList>
    </citation>
    <scope>NUCLEOTIDE SEQUENCE</scope>
    <source>
        <strain evidence="7">G02</strain>
        <tissue evidence="7">Leaf</tissue>
    </source>
</reference>
<dbReference type="PANTHER" id="PTHR31234:SF4">
    <property type="entry name" value="EXPRESSED PROTEIN"/>
    <property type="match status" value="1"/>
</dbReference>
<reference evidence="7" key="2">
    <citation type="journal article" date="2024" name="Plant">
        <title>Genomic evolution and insights into agronomic trait innovations of Sesamum species.</title>
        <authorList>
            <person name="Miao H."/>
            <person name="Wang L."/>
            <person name="Qu L."/>
            <person name="Liu H."/>
            <person name="Sun Y."/>
            <person name="Le M."/>
            <person name="Wang Q."/>
            <person name="Wei S."/>
            <person name="Zheng Y."/>
            <person name="Lin W."/>
            <person name="Duan Y."/>
            <person name="Cao H."/>
            <person name="Xiong S."/>
            <person name="Wang X."/>
            <person name="Wei L."/>
            <person name="Li C."/>
            <person name="Ma Q."/>
            <person name="Ju M."/>
            <person name="Zhao R."/>
            <person name="Li G."/>
            <person name="Mu C."/>
            <person name="Tian Q."/>
            <person name="Mei H."/>
            <person name="Zhang T."/>
            <person name="Gao T."/>
            <person name="Zhang H."/>
        </authorList>
    </citation>
    <scope>NUCLEOTIDE SEQUENCE</scope>
    <source>
        <strain evidence="7">G02</strain>
    </source>
</reference>
<evidence type="ECO:0000256" key="2">
    <source>
        <dbReference type="ARBA" id="ARBA00022692"/>
    </source>
</evidence>
<dbReference type="AlphaFoldDB" id="A0AAW2V7S3"/>
<gene>
    <name evidence="7" type="ORF">Sradi_1040200</name>
</gene>
<organism evidence="7">
    <name type="scientific">Sesamum radiatum</name>
    <name type="common">Black benniseed</name>
    <dbReference type="NCBI Taxonomy" id="300843"/>
    <lineage>
        <taxon>Eukaryota</taxon>
        <taxon>Viridiplantae</taxon>
        <taxon>Streptophyta</taxon>
        <taxon>Embryophyta</taxon>
        <taxon>Tracheophyta</taxon>
        <taxon>Spermatophyta</taxon>
        <taxon>Magnoliopsida</taxon>
        <taxon>eudicotyledons</taxon>
        <taxon>Gunneridae</taxon>
        <taxon>Pentapetalae</taxon>
        <taxon>asterids</taxon>
        <taxon>lamiids</taxon>
        <taxon>Lamiales</taxon>
        <taxon>Pedaliaceae</taxon>
        <taxon>Sesamum</taxon>
    </lineage>
</organism>
<dbReference type="PANTHER" id="PTHR31234">
    <property type="entry name" value="LATE EMBRYOGENESIS ABUNDANT (LEA) HYDROXYPROLINE-RICH GLYCOPROTEIN FAMILY"/>
    <property type="match status" value="1"/>
</dbReference>
<dbReference type="GO" id="GO:0098542">
    <property type="term" value="P:defense response to other organism"/>
    <property type="evidence" value="ECO:0007669"/>
    <property type="project" value="InterPro"/>
</dbReference>
<evidence type="ECO:0000256" key="1">
    <source>
        <dbReference type="ARBA" id="ARBA00004167"/>
    </source>
</evidence>
<comment type="caution">
    <text evidence="7">The sequence shown here is derived from an EMBL/GenBank/DDBJ whole genome shotgun (WGS) entry which is preliminary data.</text>
</comment>
<evidence type="ECO:0000259" key="6">
    <source>
        <dbReference type="Pfam" id="PF03168"/>
    </source>
</evidence>
<dbReference type="Pfam" id="PF03168">
    <property type="entry name" value="LEA_2"/>
    <property type="match status" value="1"/>
</dbReference>